<dbReference type="AlphaFoldDB" id="A0A397W1S5"/>
<dbReference type="EMBL" id="QKWP01000059">
    <property type="protein sequence ID" value="RIB28670.1"/>
    <property type="molecule type" value="Genomic_DNA"/>
</dbReference>
<evidence type="ECO:0000256" key="1">
    <source>
        <dbReference type="ARBA" id="ARBA00004173"/>
    </source>
</evidence>
<keyword evidence="4" id="KW-0496">Mitochondrion</keyword>
<name>A0A397W1S5_9GLOM</name>
<evidence type="ECO:0000256" key="5">
    <source>
        <dbReference type="ARBA" id="ARBA00023274"/>
    </source>
</evidence>
<evidence type="ECO:0000256" key="3">
    <source>
        <dbReference type="ARBA" id="ARBA00022980"/>
    </source>
</evidence>
<dbReference type="PRINTS" id="PR00063">
    <property type="entry name" value="RIBOSOMALL27"/>
</dbReference>
<keyword evidence="5" id="KW-0687">Ribonucleoprotein</keyword>
<reference evidence="7 8" key="1">
    <citation type="submission" date="2018-06" db="EMBL/GenBank/DDBJ databases">
        <title>Comparative genomics reveals the genomic features of Rhizophagus irregularis, R. cerebriforme, R. diaphanum and Gigaspora rosea, and their symbiotic lifestyle signature.</title>
        <authorList>
            <person name="Morin E."/>
            <person name="San Clemente H."/>
            <person name="Chen E.C.H."/>
            <person name="De La Providencia I."/>
            <person name="Hainaut M."/>
            <person name="Kuo A."/>
            <person name="Kohler A."/>
            <person name="Murat C."/>
            <person name="Tang N."/>
            <person name="Roy S."/>
            <person name="Loubradou J."/>
            <person name="Henrissat B."/>
            <person name="Grigoriev I.V."/>
            <person name="Corradi N."/>
            <person name="Roux C."/>
            <person name="Martin F.M."/>
        </authorList>
    </citation>
    <scope>NUCLEOTIDE SEQUENCE [LARGE SCALE GENOMIC DNA]</scope>
    <source>
        <strain evidence="7 8">DAOM 194757</strain>
    </source>
</reference>
<keyword evidence="3" id="KW-0689">Ribosomal protein</keyword>
<dbReference type="PANTHER" id="PTHR15893">
    <property type="entry name" value="RIBOSOMAL PROTEIN L27"/>
    <property type="match status" value="1"/>
</dbReference>
<dbReference type="HAMAP" id="MF_00539">
    <property type="entry name" value="Ribosomal_bL27"/>
    <property type="match status" value="1"/>
</dbReference>
<evidence type="ECO:0000256" key="4">
    <source>
        <dbReference type="ARBA" id="ARBA00023128"/>
    </source>
</evidence>
<dbReference type="GO" id="GO:0005762">
    <property type="term" value="C:mitochondrial large ribosomal subunit"/>
    <property type="evidence" value="ECO:0007669"/>
    <property type="project" value="TreeGrafter"/>
</dbReference>
<proteinExistence type="inferred from homology"/>
<sequence>MDFNSCAIFNLQQTMLLNNLSPLSKTNISLKTFLISCKNKHLNIDFKKEFNFIQQRYATKKAGGSTQNGRDSPGKRLGVKKFGGEFVEIGNILVRQRGTKYHPGENVIMGRDHTLHAGQPGWVQFYMDPKRKKKCIGVVLDPNDKLPRPPTEPRRRRFELIDITQYYEELHKSREIAISKK</sequence>
<comment type="subcellular location">
    <subcellularLocation>
        <location evidence="1">Mitochondrion</location>
    </subcellularLocation>
</comment>
<gene>
    <name evidence="7" type="ORF">C2G38_2011529</name>
</gene>
<comment type="similarity">
    <text evidence="2">Belongs to the bacterial ribosomal protein bL27 family.</text>
</comment>
<dbReference type="OrthoDB" id="1867012at2759"/>
<organism evidence="7 8">
    <name type="scientific">Gigaspora rosea</name>
    <dbReference type="NCBI Taxonomy" id="44941"/>
    <lineage>
        <taxon>Eukaryota</taxon>
        <taxon>Fungi</taxon>
        <taxon>Fungi incertae sedis</taxon>
        <taxon>Mucoromycota</taxon>
        <taxon>Glomeromycotina</taxon>
        <taxon>Glomeromycetes</taxon>
        <taxon>Diversisporales</taxon>
        <taxon>Gigasporaceae</taxon>
        <taxon>Gigaspora</taxon>
    </lineage>
</organism>
<dbReference type="STRING" id="44941.A0A397W1S5"/>
<dbReference type="Gene3D" id="2.40.50.100">
    <property type="match status" value="1"/>
</dbReference>
<dbReference type="GO" id="GO:0003735">
    <property type="term" value="F:structural constituent of ribosome"/>
    <property type="evidence" value="ECO:0007669"/>
    <property type="project" value="InterPro"/>
</dbReference>
<dbReference type="Proteomes" id="UP000266673">
    <property type="component" value="Unassembled WGS sequence"/>
</dbReference>
<evidence type="ECO:0000256" key="2">
    <source>
        <dbReference type="ARBA" id="ARBA00010797"/>
    </source>
</evidence>
<dbReference type="PANTHER" id="PTHR15893:SF0">
    <property type="entry name" value="LARGE RIBOSOMAL SUBUNIT PROTEIN BL27M"/>
    <property type="match status" value="1"/>
</dbReference>
<dbReference type="GO" id="GO:0006412">
    <property type="term" value="P:translation"/>
    <property type="evidence" value="ECO:0007669"/>
    <property type="project" value="InterPro"/>
</dbReference>
<dbReference type="FunFam" id="2.40.50.100:FF:000042">
    <property type="entry name" value="50S ribosomal protein L27"/>
    <property type="match status" value="1"/>
</dbReference>
<comment type="caution">
    <text evidence="7">The sequence shown here is derived from an EMBL/GenBank/DDBJ whole genome shotgun (WGS) entry which is preliminary data.</text>
</comment>
<dbReference type="SUPFAM" id="SSF110324">
    <property type="entry name" value="Ribosomal L27 protein-like"/>
    <property type="match status" value="1"/>
</dbReference>
<accession>A0A397W1S5</accession>
<keyword evidence="8" id="KW-1185">Reference proteome</keyword>
<evidence type="ECO:0000313" key="7">
    <source>
        <dbReference type="EMBL" id="RIB28670.1"/>
    </source>
</evidence>
<dbReference type="PROSITE" id="PS00831">
    <property type="entry name" value="RIBOSOMAL_L27"/>
    <property type="match status" value="1"/>
</dbReference>
<dbReference type="InterPro" id="IPR018261">
    <property type="entry name" value="Ribosomal_bL27_CS"/>
</dbReference>
<evidence type="ECO:0000256" key="6">
    <source>
        <dbReference type="ARBA" id="ARBA00035267"/>
    </source>
</evidence>
<dbReference type="NCBIfam" id="TIGR00062">
    <property type="entry name" value="L27"/>
    <property type="match status" value="1"/>
</dbReference>
<dbReference type="InterPro" id="IPR001684">
    <property type="entry name" value="Ribosomal_bL27"/>
</dbReference>
<evidence type="ECO:0000313" key="8">
    <source>
        <dbReference type="Proteomes" id="UP000266673"/>
    </source>
</evidence>
<protein>
    <recommendedName>
        <fullName evidence="6">Large ribosomal subunit protein bL27m</fullName>
    </recommendedName>
</protein>
<dbReference type="Pfam" id="PF01016">
    <property type="entry name" value="Ribosomal_L27"/>
    <property type="match status" value="1"/>
</dbReference>